<dbReference type="Pfam" id="PF07969">
    <property type="entry name" value="Amidohydro_3"/>
    <property type="match status" value="1"/>
</dbReference>
<proteinExistence type="predicted"/>
<dbReference type="InterPro" id="IPR033932">
    <property type="entry name" value="YtcJ-like"/>
</dbReference>
<dbReference type="SUPFAM" id="SSF57701">
    <property type="entry name" value="Zn2/Cys6 DNA-binding domain"/>
    <property type="match status" value="1"/>
</dbReference>
<dbReference type="OrthoDB" id="3501663at2759"/>
<dbReference type="InterPro" id="IPR021858">
    <property type="entry name" value="Fun_TF"/>
</dbReference>
<gene>
    <name evidence="6" type="ORF">SI65_03871</name>
</gene>
<protein>
    <recommendedName>
        <fullName evidence="5">Zn(2)-C6 fungal-type domain-containing protein</fullName>
    </recommendedName>
</protein>
<name>A0A1E3BIT7_ASPCR</name>
<feature type="domain" description="Zn(2)-C6 fungal-type" evidence="5">
    <location>
        <begin position="23"/>
        <end position="53"/>
    </location>
</feature>
<dbReference type="Gene3D" id="3.20.20.140">
    <property type="entry name" value="Metal-dependent hydrolases"/>
    <property type="match status" value="1"/>
</dbReference>
<evidence type="ECO:0000256" key="2">
    <source>
        <dbReference type="ARBA" id="ARBA00023125"/>
    </source>
</evidence>
<evidence type="ECO:0000313" key="6">
    <source>
        <dbReference type="EMBL" id="ODM20818.1"/>
    </source>
</evidence>
<dbReference type="EMBL" id="JXNT01000003">
    <property type="protein sequence ID" value="ODM20818.1"/>
    <property type="molecule type" value="Genomic_DNA"/>
</dbReference>
<dbReference type="Gene3D" id="2.30.40.10">
    <property type="entry name" value="Urease, subunit C, domain 1"/>
    <property type="match status" value="1"/>
</dbReference>
<sequence length="925" mass="101851">MDNQKKNYRRPRRRPAHLRTKTGCLTCRKRKKKCDETPVICENCSRGNHTCAWPSESSGGGPSRLSYVSSSTEVSVSNRGVNLEGLSLSPSTIEVTSHIESNDNISHGQTNMDMANPCVYTPSPFAPYSPIISSESIPLFEFLRTAFLPTLIHPMSHPTTIEFIRQEKLQSAFSTPFLMHALLACCGAEFPADDMRYRRIAEGHYAKAIGGLRAYLDSGTDSTARPIVLLMGVLVLCIYERSRPRFSRGVDIHLLGAAQLIQLHLKQERPRILSKSDATMLHLMLEAFIFHATTSIPFQQPLVQSTAIDSAFLLAERALEESSHRSETCLHASSIIGVPPKLFGHIREIVLMHQRHSVEGVDIVRCYELECILDYWDGDPTAPFPHNMTTTIFRNARIFTGSGNAFQQAMMILGHQILYVGPEGDPVVLRAKSSGAREIDLDNRIVVPGFIDSHVHILDFALSQRRLNLLSCKSLEDIRKTIKAYAQEHPVLQRIVCKSWVQSSTGGAALAGMLDDLDERPIYIQANDLHSIWCNTAALRELGAENMSDPPGGTIHRDGNGKPSGLLSESAHLSVALPFLTSVVSIEEKLAALEDAVKAYTTAGYTGMIDMAMNEEDWEVLKLFRQRHAGQLPFHIAAHWLVPYSEDMDTVFGHVDRAIKLHREFHPSTSPTFCIVGIKLIADGVVDGCTAALSQPYTNTTDPVAPIWPTPALQVVTQKATAAGLQCAVHAIGDAAVKEAIDALSASSQAQPNRPPRHRIEHLELTSPEDAKRLGQLGITASVQPVHSDPALFRAWPSLIGQNRCGRAFAYKEFLEGGANMALGTDAPTAAHLALPNLYNATTRKSAIEPECEETVNEHFGLELAKAVEAATTGAAYSRFAERWTGSLREGLNADFVVLDMDWRAEDLLKARVAQTWYRGVCRSV</sequence>
<dbReference type="GO" id="GO:0000981">
    <property type="term" value="F:DNA-binding transcription factor activity, RNA polymerase II-specific"/>
    <property type="evidence" value="ECO:0007669"/>
    <property type="project" value="InterPro"/>
</dbReference>
<dbReference type="PANTHER" id="PTHR22642">
    <property type="entry name" value="IMIDAZOLONEPROPIONASE"/>
    <property type="match status" value="1"/>
</dbReference>
<dbReference type="PROSITE" id="PS50048">
    <property type="entry name" value="ZN2_CY6_FUNGAL_2"/>
    <property type="match status" value="1"/>
</dbReference>
<dbReference type="AlphaFoldDB" id="A0A1E3BIT7"/>
<dbReference type="InterPro" id="IPR013108">
    <property type="entry name" value="Amidohydro_3"/>
</dbReference>
<dbReference type="Pfam" id="PF00172">
    <property type="entry name" value="Zn_clus"/>
    <property type="match status" value="1"/>
</dbReference>
<dbReference type="SUPFAM" id="SSF51338">
    <property type="entry name" value="Composite domain of metallo-dependent hydrolases"/>
    <property type="match status" value="1"/>
</dbReference>
<reference evidence="6 7" key="1">
    <citation type="journal article" date="2016" name="BMC Genomics">
        <title>Comparative genomic and transcriptomic analyses of the Fuzhuan brick tea-fermentation fungus Aspergillus cristatus.</title>
        <authorList>
            <person name="Ge Y."/>
            <person name="Wang Y."/>
            <person name="Liu Y."/>
            <person name="Tan Y."/>
            <person name="Ren X."/>
            <person name="Zhang X."/>
            <person name="Hyde K.D."/>
            <person name="Liu Y."/>
            <person name="Liu Z."/>
        </authorList>
    </citation>
    <scope>NUCLEOTIDE SEQUENCE [LARGE SCALE GENOMIC DNA]</scope>
    <source>
        <strain evidence="6 7">GZAAS20.1005</strain>
    </source>
</reference>
<evidence type="ECO:0000256" key="1">
    <source>
        <dbReference type="ARBA" id="ARBA00023015"/>
    </source>
</evidence>
<dbReference type="CDD" id="cd01300">
    <property type="entry name" value="YtcJ_like"/>
    <property type="match status" value="1"/>
</dbReference>
<dbReference type="SMART" id="SM00066">
    <property type="entry name" value="GAL4"/>
    <property type="match status" value="1"/>
</dbReference>
<evidence type="ECO:0000313" key="7">
    <source>
        <dbReference type="Proteomes" id="UP000094569"/>
    </source>
</evidence>
<dbReference type="GO" id="GO:0016810">
    <property type="term" value="F:hydrolase activity, acting on carbon-nitrogen (but not peptide) bonds"/>
    <property type="evidence" value="ECO:0007669"/>
    <property type="project" value="InterPro"/>
</dbReference>
<dbReference type="PROSITE" id="PS00463">
    <property type="entry name" value="ZN2_CY6_FUNGAL_1"/>
    <property type="match status" value="1"/>
</dbReference>
<dbReference type="CDD" id="cd00067">
    <property type="entry name" value="GAL4"/>
    <property type="match status" value="1"/>
</dbReference>
<dbReference type="Gene3D" id="4.10.240.10">
    <property type="entry name" value="Zn(2)-C6 fungal-type DNA-binding domain"/>
    <property type="match status" value="1"/>
</dbReference>
<dbReference type="PANTHER" id="PTHR22642:SF19">
    <property type="entry name" value="AMIDOHYDROLASE FAMILY PROTEIN (AFU_ORTHOLOGUE AFUA_5G01480)"/>
    <property type="match status" value="1"/>
</dbReference>
<dbReference type="Gene3D" id="3.10.310.70">
    <property type="match status" value="1"/>
</dbReference>
<evidence type="ECO:0000259" key="5">
    <source>
        <dbReference type="PROSITE" id="PS50048"/>
    </source>
</evidence>
<comment type="caution">
    <text evidence="6">The sequence shown here is derived from an EMBL/GenBank/DDBJ whole genome shotgun (WGS) entry which is preliminary data.</text>
</comment>
<dbReference type="STRING" id="573508.A0A1E3BIT7"/>
<dbReference type="VEuPathDB" id="FungiDB:SI65_03871"/>
<keyword evidence="2" id="KW-0238">DNA-binding</keyword>
<keyword evidence="4" id="KW-0539">Nucleus</keyword>
<dbReference type="GO" id="GO:0008270">
    <property type="term" value="F:zinc ion binding"/>
    <property type="evidence" value="ECO:0007669"/>
    <property type="project" value="InterPro"/>
</dbReference>
<dbReference type="Proteomes" id="UP000094569">
    <property type="component" value="Unassembled WGS sequence"/>
</dbReference>
<dbReference type="GO" id="GO:0003677">
    <property type="term" value="F:DNA binding"/>
    <property type="evidence" value="ECO:0007669"/>
    <property type="project" value="UniProtKB-KW"/>
</dbReference>
<keyword evidence="3" id="KW-0804">Transcription</keyword>
<dbReference type="InterPro" id="IPR036864">
    <property type="entry name" value="Zn2-C6_fun-type_DNA-bd_sf"/>
</dbReference>
<dbReference type="InterPro" id="IPR032466">
    <property type="entry name" value="Metal_Hydrolase"/>
</dbReference>
<keyword evidence="7" id="KW-1185">Reference proteome</keyword>
<evidence type="ECO:0000256" key="4">
    <source>
        <dbReference type="ARBA" id="ARBA00023242"/>
    </source>
</evidence>
<dbReference type="SUPFAM" id="SSF51556">
    <property type="entry name" value="Metallo-dependent hydrolases"/>
    <property type="match status" value="1"/>
</dbReference>
<accession>A0A1E3BIT7</accession>
<dbReference type="InterPro" id="IPR001138">
    <property type="entry name" value="Zn2Cys6_DnaBD"/>
</dbReference>
<keyword evidence="1" id="KW-0805">Transcription regulation</keyword>
<dbReference type="InterPro" id="IPR011059">
    <property type="entry name" value="Metal-dep_hydrolase_composite"/>
</dbReference>
<evidence type="ECO:0000256" key="3">
    <source>
        <dbReference type="ARBA" id="ARBA00023163"/>
    </source>
</evidence>
<organism evidence="6 7">
    <name type="scientific">Aspergillus cristatus</name>
    <name type="common">Chinese Fuzhuan brick tea-fermentation fungus</name>
    <name type="synonym">Eurotium cristatum</name>
    <dbReference type="NCBI Taxonomy" id="573508"/>
    <lineage>
        <taxon>Eukaryota</taxon>
        <taxon>Fungi</taxon>
        <taxon>Dikarya</taxon>
        <taxon>Ascomycota</taxon>
        <taxon>Pezizomycotina</taxon>
        <taxon>Eurotiomycetes</taxon>
        <taxon>Eurotiomycetidae</taxon>
        <taxon>Eurotiales</taxon>
        <taxon>Aspergillaceae</taxon>
        <taxon>Aspergillus</taxon>
        <taxon>Aspergillus subgen. Aspergillus</taxon>
    </lineage>
</organism>
<dbReference type="Pfam" id="PF11951">
    <property type="entry name" value="Fungal_trans_2"/>
    <property type="match status" value="1"/>
</dbReference>